<dbReference type="EMBL" id="FZOT01000001">
    <property type="protein sequence ID" value="SNS16686.1"/>
    <property type="molecule type" value="Genomic_DNA"/>
</dbReference>
<protein>
    <recommendedName>
        <fullName evidence="3">CobW/HypB/UreG, nucleotide-binding domain</fullName>
    </recommendedName>
</protein>
<gene>
    <name evidence="1" type="ORF">SAMN06265795_101327</name>
</gene>
<evidence type="ECO:0008006" key="3">
    <source>
        <dbReference type="Google" id="ProtNLM"/>
    </source>
</evidence>
<dbReference type="Proteomes" id="UP000198284">
    <property type="component" value="Unassembled WGS sequence"/>
</dbReference>
<evidence type="ECO:0000313" key="1">
    <source>
        <dbReference type="EMBL" id="SNS16686.1"/>
    </source>
</evidence>
<reference evidence="1 2" key="1">
    <citation type="submission" date="2017-06" db="EMBL/GenBank/DDBJ databases">
        <authorList>
            <person name="Kim H.J."/>
            <person name="Triplett B.A."/>
        </authorList>
    </citation>
    <scope>NUCLEOTIDE SEQUENCE [LARGE SCALE GENOMIC DNA]</scope>
    <source>
        <strain evidence="1 2">U15</strain>
    </source>
</reference>
<evidence type="ECO:0000313" key="2">
    <source>
        <dbReference type="Proteomes" id="UP000198284"/>
    </source>
</evidence>
<organism evidence="1 2">
    <name type="scientific">Noviherbaspirillum humi</name>
    <dbReference type="NCBI Taxonomy" id="1688639"/>
    <lineage>
        <taxon>Bacteria</taxon>
        <taxon>Pseudomonadati</taxon>
        <taxon>Pseudomonadota</taxon>
        <taxon>Betaproteobacteria</taxon>
        <taxon>Burkholderiales</taxon>
        <taxon>Oxalobacteraceae</taxon>
        <taxon>Noviherbaspirillum</taxon>
    </lineage>
</organism>
<proteinExistence type="predicted"/>
<sequence length="110" mass="12137">MREQKIADHLPQESDTAILIEGLPYGSSALDGKADREDVYIARIAPGCICCSGNLTMRVTLNRLLRRKPGRLFISLANAEHLASIRAFLTAPPYDQLLDLTEDIMLQGTP</sequence>
<dbReference type="RefSeq" id="WP_245844642.1">
    <property type="nucleotide sequence ID" value="NZ_FZOT01000001.1"/>
</dbReference>
<keyword evidence="2" id="KW-1185">Reference proteome</keyword>
<accession>A0A239C8W3</accession>
<dbReference type="AlphaFoldDB" id="A0A239C8W3"/>
<name>A0A239C8W3_9BURK</name>